<feature type="domain" description="Peptidase M16 middle/third" evidence="3">
    <location>
        <begin position="23"/>
        <end position="192"/>
    </location>
</feature>
<sequence length="936" mass="104719">MLQRLGPQRRIYEEIQKIEANEFHYQEQTDPIEYVEDMCENMQLFAKEDFLTGDQLLFEFNAEVIGSVLNLLTPDKVNLLLLSPEHEGRCPLQEKWFGTQYSVEEIQQQWRDRWASDLELNSDFHLPAENQFIATDFTLKPSDCEHTEFPVKVTDTERGCVWYKKDNKFKIPKAYVWFHLISPLIQKSPKKWLEFFGTDSSPKGRWRSLYKRPIDKRTADLQWRIVHGAIATNGHRVHLDPTVGLVLFDVMVNVLLYNVSEPAYEADVAQLEYKLTAGEHGLVIKVKGFNHKLRLLFNLMVDHLADFSAPPDVFNMFTEQLKKSYFNILIKPEKLAKDVRLLILEAERWSVMQKHQAVVEGVSVDELMEFVRSFKEELYAEGLVQGNLTHTVHTTHTHTQHSHAPPPPPSTSTPLPPPTTTIPPTLPSNTTNTNTTIITNNTITNTTTITNTANTTNSNTTNTNTTIITNNTITNTTATTITNTANTTNSNTTNTNTTIITNNTITNTTATTLTNTANTTNSNTTNTNTTIITNNTITNTTTITNTANTTNSNTTNTNTTIITNNTITNTTTITNTANTTNSNTTNTNTTIITNNTITNTTTITNTANTTNSNTTNTNTTIITNNTITNTTTITNTANTTNSNTTNTNTTIITNNTITNTTTITNTANTTNSNTTNTNTTIITNNTITNTPPPPSPTLPTPPTVTPPTLIPPSSPITPLPTPPPPPSPTLPTPPTEAVDFLNYLTDKLQYRKLSAEVPVQFRVVELPQTHSVCKVKSLNKGDANSEVTVYYQSGAKNLREHTLMELVVMHMEEPCFDFLRTKETLGYHVYPTCRNTSGILGFSVTVETQATKFSPEHVEMKMEEFLQSFGEMLAALTDDAFRSHVTALVKLKQCEDTHLGEEVERHWNEVITQQYVFDRLHHEIEALKLISKDELI</sequence>
<dbReference type="GO" id="GO:0046872">
    <property type="term" value="F:metal ion binding"/>
    <property type="evidence" value="ECO:0007669"/>
    <property type="project" value="UniProtKB-KW"/>
</dbReference>
<organism evidence="5 6">
    <name type="scientific">Hemibagrus guttatus</name>
    <dbReference type="NCBI Taxonomy" id="175788"/>
    <lineage>
        <taxon>Eukaryota</taxon>
        <taxon>Metazoa</taxon>
        <taxon>Chordata</taxon>
        <taxon>Craniata</taxon>
        <taxon>Vertebrata</taxon>
        <taxon>Euteleostomi</taxon>
        <taxon>Actinopterygii</taxon>
        <taxon>Neopterygii</taxon>
        <taxon>Teleostei</taxon>
        <taxon>Ostariophysi</taxon>
        <taxon>Siluriformes</taxon>
        <taxon>Bagridae</taxon>
        <taxon>Hemibagrus</taxon>
    </lineage>
</organism>
<evidence type="ECO:0000256" key="1">
    <source>
        <dbReference type="ARBA" id="ARBA00022723"/>
    </source>
</evidence>
<evidence type="ECO:0000313" key="6">
    <source>
        <dbReference type="Proteomes" id="UP001274896"/>
    </source>
</evidence>
<feature type="compositionally biased region" description="Pro residues" evidence="2">
    <location>
        <begin position="690"/>
        <end position="731"/>
    </location>
</feature>
<proteinExistence type="predicted"/>
<feature type="region of interest" description="Disordered" evidence="2">
    <location>
        <begin position="394"/>
        <end position="435"/>
    </location>
</feature>
<dbReference type="InterPro" id="IPR032632">
    <property type="entry name" value="Peptidase_M16_M"/>
</dbReference>
<evidence type="ECO:0000259" key="3">
    <source>
        <dbReference type="Pfam" id="PF16187"/>
    </source>
</evidence>
<keyword evidence="1" id="KW-0479">Metal-binding</keyword>
<dbReference type="Proteomes" id="UP001274896">
    <property type="component" value="Unassembled WGS sequence"/>
</dbReference>
<feature type="compositionally biased region" description="Pro residues" evidence="2">
    <location>
        <begin position="404"/>
        <end position="426"/>
    </location>
</feature>
<accession>A0AAE0V7V1</accession>
<comment type="caution">
    <text evidence="5">The sequence shown here is derived from an EMBL/GenBank/DDBJ whole genome shotgun (WGS) entry which is preliminary data.</text>
</comment>
<evidence type="ECO:0008006" key="7">
    <source>
        <dbReference type="Google" id="ProtNLM"/>
    </source>
</evidence>
<evidence type="ECO:0000259" key="4">
    <source>
        <dbReference type="Pfam" id="PF22456"/>
    </source>
</evidence>
<dbReference type="Pfam" id="PF16187">
    <property type="entry name" value="Peptidase_M16_M"/>
    <property type="match status" value="2"/>
</dbReference>
<dbReference type="Gene3D" id="3.30.830.10">
    <property type="entry name" value="Metalloenzyme, LuxS/M16 peptidase-like"/>
    <property type="match status" value="3"/>
</dbReference>
<dbReference type="InterPro" id="IPR054734">
    <property type="entry name" value="PqqF-like_C_4"/>
</dbReference>
<evidence type="ECO:0000256" key="2">
    <source>
        <dbReference type="SAM" id="MobiDB-lite"/>
    </source>
</evidence>
<keyword evidence="6" id="KW-1185">Reference proteome</keyword>
<feature type="domain" description="Peptidase M16 middle/third" evidence="3">
    <location>
        <begin position="245"/>
        <end position="357"/>
    </location>
</feature>
<feature type="region of interest" description="Disordered" evidence="2">
    <location>
        <begin position="686"/>
        <end position="731"/>
    </location>
</feature>
<gene>
    <name evidence="5" type="ORF">QTP70_035207</name>
</gene>
<dbReference type="PANTHER" id="PTHR43690:SF18">
    <property type="entry name" value="INSULIN-DEGRADING ENZYME-RELATED"/>
    <property type="match status" value="1"/>
</dbReference>
<feature type="domain" description="Coenzyme PQQ synthesis protein F-like C-terminal lobe" evidence="4">
    <location>
        <begin position="809"/>
        <end position="907"/>
    </location>
</feature>
<name>A0AAE0V7V1_9TELE</name>
<dbReference type="InterPro" id="IPR011249">
    <property type="entry name" value="Metalloenz_LuxS/M16"/>
</dbReference>
<dbReference type="Pfam" id="PF22456">
    <property type="entry name" value="PqqF-like_C_4"/>
    <property type="match status" value="1"/>
</dbReference>
<reference evidence="5" key="1">
    <citation type="submission" date="2023-06" db="EMBL/GenBank/DDBJ databases">
        <title>Male Hemibagrus guttatus genome.</title>
        <authorList>
            <person name="Bian C."/>
        </authorList>
    </citation>
    <scope>NUCLEOTIDE SEQUENCE</scope>
    <source>
        <strain evidence="5">Male_cb2023</strain>
        <tissue evidence="5">Muscle</tissue>
    </source>
</reference>
<protein>
    <recommendedName>
        <fullName evidence="7">Nardilysin</fullName>
    </recommendedName>
</protein>
<dbReference type="AlphaFoldDB" id="A0AAE0V7V1"/>
<dbReference type="EMBL" id="JAUCMX010000005">
    <property type="protein sequence ID" value="KAK3546767.1"/>
    <property type="molecule type" value="Genomic_DNA"/>
</dbReference>
<dbReference type="PANTHER" id="PTHR43690">
    <property type="entry name" value="NARDILYSIN"/>
    <property type="match status" value="1"/>
</dbReference>
<evidence type="ECO:0000313" key="5">
    <source>
        <dbReference type="EMBL" id="KAK3546767.1"/>
    </source>
</evidence>
<dbReference type="InterPro" id="IPR050626">
    <property type="entry name" value="Peptidase_M16"/>
</dbReference>
<dbReference type="SUPFAM" id="SSF63411">
    <property type="entry name" value="LuxS/MPP-like metallohydrolase"/>
    <property type="match status" value="4"/>
</dbReference>